<accession>A0ABP8MXC9</accession>
<name>A0ABP8MXC9_9BACT</name>
<protein>
    <submittedName>
        <fullName evidence="1">Uncharacterized protein</fullName>
    </submittedName>
</protein>
<keyword evidence="2" id="KW-1185">Reference proteome</keyword>
<dbReference type="RefSeq" id="WP_344827154.1">
    <property type="nucleotide sequence ID" value="NZ_BAABEZ010000022.1"/>
</dbReference>
<gene>
    <name evidence="1" type="ORF">GCM10023092_23080</name>
</gene>
<comment type="caution">
    <text evidence="1">The sequence shown here is derived from an EMBL/GenBank/DDBJ whole genome shotgun (WGS) entry which is preliminary data.</text>
</comment>
<sequence length="245" mass="27035">MEGDSVEFCGLKYYPLGHATLSRQKSELVVSRMKSGMNGFSVDTGNALDVSIQLAPVDITEDISFAVTYNMTDHSNYLRTAGQWMLTGGDQVGSSTLLLNPKYEERFVEVSGLLWGKKLFDRKLRPGSIQQDNWCDLGSFLAAKHCPRLYSLDFEVNVNRGEDGKIIFLKTTKTIGIAGSFKPSGALKGETLSAGSKLFRVDKLRVSSVTYYPQGLSRNQESFISQLLVSTQDISSLTVKVCEAF</sequence>
<reference evidence="2" key="1">
    <citation type="journal article" date="2019" name="Int. J. Syst. Evol. Microbiol.">
        <title>The Global Catalogue of Microorganisms (GCM) 10K type strain sequencing project: providing services to taxonomists for standard genome sequencing and annotation.</title>
        <authorList>
            <consortium name="The Broad Institute Genomics Platform"/>
            <consortium name="The Broad Institute Genome Sequencing Center for Infectious Disease"/>
            <person name="Wu L."/>
            <person name="Ma J."/>
        </authorList>
    </citation>
    <scope>NUCLEOTIDE SEQUENCE [LARGE SCALE GENOMIC DNA]</scope>
    <source>
        <strain evidence="2">JCM 31921</strain>
    </source>
</reference>
<dbReference type="EMBL" id="BAABEZ010000022">
    <property type="protein sequence ID" value="GAA4456976.1"/>
    <property type="molecule type" value="Genomic_DNA"/>
</dbReference>
<dbReference type="Proteomes" id="UP001501410">
    <property type="component" value="Unassembled WGS sequence"/>
</dbReference>
<evidence type="ECO:0000313" key="1">
    <source>
        <dbReference type="EMBL" id="GAA4456976.1"/>
    </source>
</evidence>
<organism evidence="1 2">
    <name type="scientific">Rurimicrobium arvi</name>
    <dbReference type="NCBI Taxonomy" id="2049916"/>
    <lineage>
        <taxon>Bacteria</taxon>
        <taxon>Pseudomonadati</taxon>
        <taxon>Bacteroidota</taxon>
        <taxon>Chitinophagia</taxon>
        <taxon>Chitinophagales</taxon>
        <taxon>Chitinophagaceae</taxon>
        <taxon>Rurimicrobium</taxon>
    </lineage>
</organism>
<evidence type="ECO:0000313" key="2">
    <source>
        <dbReference type="Proteomes" id="UP001501410"/>
    </source>
</evidence>
<proteinExistence type="predicted"/>